<gene>
    <name evidence="1" type="ORF">MNBD_CHLOROFLEXI01-17</name>
</gene>
<proteinExistence type="predicted"/>
<dbReference type="AlphaFoldDB" id="A0A3B0V5W8"/>
<sequence length="63" mass="6986">MNNQLIERQEARLAALYEVSSQLGKSLDLGEVLNQVMDSIIQLTGAERGFLMLYDAQNGSLQT</sequence>
<feature type="non-terminal residue" evidence="1">
    <location>
        <position position="63"/>
    </location>
</feature>
<organism evidence="1">
    <name type="scientific">hydrothermal vent metagenome</name>
    <dbReference type="NCBI Taxonomy" id="652676"/>
    <lineage>
        <taxon>unclassified sequences</taxon>
        <taxon>metagenomes</taxon>
        <taxon>ecological metagenomes</taxon>
    </lineage>
</organism>
<dbReference type="SUPFAM" id="SSF55781">
    <property type="entry name" value="GAF domain-like"/>
    <property type="match status" value="1"/>
</dbReference>
<dbReference type="Gene3D" id="3.30.450.40">
    <property type="match status" value="1"/>
</dbReference>
<dbReference type="EMBL" id="UOEU01000724">
    <property type="protein sequence ID" value="VAW38965.1"/>
    <property type="molecule type" value="Genomic_DNA"/>
</dbReference>
<accession>A0A3B0V5W8</accession>
<reference evidence="1" key="1">
    <citation type="submission" date="2018-06" db="EMBL/GenBank/DDBJ databases">
        <authorList>
            <person name="Zhirakovskaya E."/>
        </authorList>
    </citation>
    <scope>NUCLEOTIDE SEQUENCE</scope>
</reference>
<evidence type="ECO:0000313" key="1">
    <source>
        <dbReference type="EMBL" id="VAW38965.1"/>
    </source>
</evidence>
<dbReference type="InterPro" id="IPR029016">
    <property type="entry name" value="GAF-like_dom_sf"/>
</dbReference>
<evidence type="ECO:0008006" key="2">
    <source>
        <dbReference type="Google" id="ProtNLM"/>
    </source>
</evidence>
<protein>
    <recommendedName>
        <fullName evidence="2">GAF domain-containing protein</fullName>
    </recommendedName>
</protein>
<name>A0A3B0V5W8_9ZZZZ</name>